<dbReference type="InterPro" id="IPR001214">
    <property type="entry name" value="SET_dom"/>
</dbReference>
<dbReference type="SMART" id="SM00317">
    <property type="entry name" value="SET"/>
    <property type="match status" value="1"/>
</dbReference>
<dbReference type="PROSITE" id="PS50280">
    <property type="entry name" value="SET"/>
    <property type="match status" value="1"/>
</dbReference>
<feature type="domain" description="SET" evidence="1">
    <location>
        <begin position="55"/>
        <end position="290"/>
    </location>
</feature>
<dbReference type="PANTHER" id="PTHR13271">
    <property type="entry name" value="UNCHARACTERIZED PUTATIVE METHYLTRANSFERASE"/>
    <property type="match status" value="1"/>
</dbReference>
<accession>A0A9I9CKZ1</accession>
<dbReference type="Pfam" id="PF00856">
    <property type="entry name" value="SET"/>
    <property type="match status" value="1"/>
</dbReference>
<dbReference type="InterPro" id="IPR046341">
    <property type="entry name" value="SET_dom_sf"/>
</dbReference>
<dbReference type="CDD" id="cd10527">
    <property type="entry name" value="SET_LSMT"/>
    <property type="match status" value="1"/>
</dbReference>
<dbReference type="InterPro" id="IPR050600">
    <property type="entry name" value="SETD3_SETD6_MTase"/>
</dbReference>
<protein>
    <recommendedName>
        <fullName evidence="1">SET domain-containing protein</fullName>
    </recommendedName>
</protein>
<dbReference type="FunFam" id="3.90.1410.10:FF:000009">
    <property type="entry name" value="Histone-lysine N-methyltransferase setd3"/>
    <property type="match status" value="1"/>
</dbReference>
<proteinExistence type="predicted"/>
<dbReference type="PANTHER" id="PTHR13271:SF116">
    <property type="entry name" value="F21J9.27"/>
    <property type="match status" value="1"/>
</dbReference>
<dbReference type="AlphaFoldDB" id="A0A9I9CKZ1"/>
<organism evidence="2">
    <name type="scientific">Cucumis melo</name>
    <name type="common">Muskmelon</name>
    <dbReference type="NCBI Taxonomy" id="3656"/>
    <lineage>
        <taxon>Eukaryota</taxon>
        <taxon>Viridiplantae</taxon>
        <taxon>Streptophyta</taxon>
        <taxon>Embryophyta</taxon>
        <taxon>Tracheophyta</taxon>
        <taxon>Spermatophyta</taxon>
        <taxon>Magnoliopsida</taxon>
        <taxon>eudicotyledons</taxon>
        <taxon>Gunneridae</taxon>
        <taxon>Pentapetalae</taxon>
        <taxon>rosids</taxon>
        <taxon>fabids</taxon>
        <taxon>Cucurbitales</taxon>
        <taxon>Cucurbitaceae</taxon>
        <taxon>Benincaseae</taxon>
        <taxon>Cucumis</taxon>
    </lineage>
</organism>
<evidence type="ECO:0000313" key="2">
    <source>
        <dbReference type="EnsemblPlants" id="MELO3C005273.2.1"/>
    </source>
</evidence>
<dbReference type="GO" id="GO:0016279">
    <property type="term" value="F:protein-lysine N-methyltransferase activity"/>
    <property type="evidence" value="ECO:0007669"/>
    <property type="project" value="TreeGrafter"/>
</dbReference>
<name>A0A9I9CKZ1_CUCME</name>
<dbReference type="Gene3D" id="3.90.1410.10">
    <property type="entry name" value="set domain protein methyltransferase, domain 1"/>
    <property type="match status" value="1"/>
</dbReference>
<evidence type="ECO:0000259" key="1">
    <source>
        <dbReference type="PROSITE" id="PS50280"/>
    </source>
</evidence>
<sequence length="506" mass="55813">MAASKIAVATLSLTHFRPFSSASMPSLSPSFSSRLVPHPPDLIKWVRREGGFVHHALNIAPSPDAHTGLGLLASDHIPKGSELIILPHNLPLRFESPEAGDSDEADSVLINLARQVPEELWSMKLGLKLLKERAKVGSFWWAYIGNLPEVFTVPIFFSGDDIKNLQYAPLLYQVNKRCRFLLDFEKEVKRTLDSIKPENHPFGGQTVDASSLGWAMAAVSSRAFRLYSKNLTDGTPTSVPMMLPLIDMCNHSFNSNARIIQEQDASMKLKVKVVAETEIEGNAPLTLNYGCLDNDLFLLDYGFVLPSNQYDYIELKYDEALLEAASIVAGISSENFSSPAPWQKFILTKLNLHGEAALLKVSIGGSEVVDGRLLAALRVLLSVDEEMVQKHDLSVLKSLSAEAPLGIANEVAALRTTSKEISYHRCDEQPHKKGEVTFIQSGLSGQIHTERTLMVNKSFKPVDWSGSYNNMFSSQNFYARGNVSGKTDTQFAETHFKKVDATGSTS</sequence>
<reference evidence="2" key="1">
    <citation type="submission" date="2023-03" db="UniProtKB">
        <authorList>
            <consortium name="EnsemblPlants"/>
        </authorList>
    </citation>
    <scope>IDENTIFICATION</scope>
</reference>
<dbReference type="Gramene" id="MELO3C005273.2.1">
    <property type="protein sequence ID" value="MELO3C005273.2.1"/>
    <property type="gene ID" value="MELO3C005273.2"/>
</dbReference>
<dbReference type="EnsemblPlants" id="MELO3C005273.2.1">
    <property type="protein sequence ID" value="MELO3C005273.2.1"/>
    <property type="gene ID" value="MELO3C005273.2"/>
</dbReference>
<dbReference type="SUPFAM" id="SSF82199">
    <property type="entry name" value="SET domain"/>
    <property type="match status" value="1"/>
</dbReference>